<dbReference type="EMBL" id="JAPEVG010000042">
    <property type="protein sequence ID" value="KAJ8489897.1"/>
    <property type="molecule type" value="Genomic_DNA"/>
</dbReference>
<evidence type="ECO:0000313" key="2">
    <source>
        <dbReference type="EMBL" id="KAJ8489897.1"/>
    </source>
</evidence>
<feature type="compositionally biased region" description="Basic and acidic residues" evidence="1">
    <location>
        <begin position="131"/>
        <end position="142"/>
    </location>
</feature>
<sequence>MMETTHEVAHRNHPDDGILNLAQLTNAAQLAMFRPRDARYPDLASDVLIDRAIVQRSRLIAEAEQKKTEAAQRKEGRSATRGKRKRPTQSVSAHIGQETAGAADTHGEQSCPTEGVVTAGDSTSNRPQKQPRHEVVKNRMDG</sequence>
<protein>
    <submittedName>
        <fullName evidence="2">Uncharacterized protein</fullName>
    </submittedName>
</protein>
<reference evidence="2" key="1">
    <citation type="submission" date="2022-11" db="EMBL/GenBank/DDBJ databases">
        <title>Genome Sequence of Cubamyces cubensis.</title>
        <authorList>
            <person name="Buettner E."/>
        </authorList>
    </citation>
    <scope>NUCLEOTIDE SEQUENCE</scope>
    <source>
        <strain evidence="2">MPL-01</strain>
    </source>
</reference>
<organism evidence="2 3">
    <name type="scientific">Trametes cubensis</name>
    <dbReference type="NCBI Taxonomy" id="1111947"/>
    <lineage>
        <taxon>Eukaryota</taxon>
        <taxon>Fungi</taxon>
        <taxon>Dikarya</taxon>
        <taxon>Basidiomycota</taxon>
        <taxon>Agaricomycotina</taxon>
        <taxon>Agaricomycetes</taxon>
        <taxon>Polyporales</taxon>
        <taxon>Polyporaceae</taxon>
        <taxon>Trametes</taxon>
    </lineage>
</organism>
<accession>A0AAD7TZ69</accession>
<gene>
    <name evidence="2" type="ORF">ONZ51_g2657</name>
</gene>
<proteinExistence type="predicted"/>
<evidence type="ECO:0000256" key="1">
    <source>
        <dbReference type="SAM" id="MobiDB-lite"/>
    </source>
</evidence>
<dbReference type="Proteomes" id="UP001215151">
    <property type="component" value="Unassembled WGS sequence"/>
</dbReference>
<comment type="caution">
    <text evidence="2">The sequence shown here is derived from an EMBL/GenBank/DDBJ whole genome shotgun (WGS) entry which is preliminary data.</text>
</comment>
<evidence type="ECO:0000313" key="3">
    <source>
        <dbReference type="Proteomes" id="UP001215151"/>
    </source>
</evidence>
<feature type="region of interest" description="Disordered" evidence="1">
    <location>
        <begin position="62"/>
        <end position="142"/>
    </location>
</feature>
<dbReference type="AlphaFoldDB" id="A0AAD7TZ69"/>
<feature type="compositionally biased region" description="Basic and acidic residues" evidence="1">
    <location>
        <begin position="62"/>
        <end position="78"/>
    </location>
</feature>
<name>A0AAD7TZ69_9APHY</name>
<keyword evidence="3" id="KW-1185">Reference proteome</keyword>